<dbReference type="VEuPathDB" id="TriTrypDB:Tb927.10.10230"/>
<keyword evidence="5" id="KW-0325">Glycoprotein</keyword>
<evidence type="ECO:0000256" key="2">
    <source>
        <dbReference type="ARBA" id="ARBA00022475"/>
    </source>
</evidence>
<dbReference type="PaxDb" id="5691-EAN78416"/>
<sequence>MRRTVAFLVVALVSGCCHHADAGAALKLSAIKALCNTSKKLKAVHGFVEQKLMEADRKLEEVQLLQKVVRLKLLTEWNKGLKCGTLRVFLTQVRINEQNMVREVDELWDVGRRLVGEAGIAAGRLDEMVSVFVQAHRDANNSCIGGLSVNFPEEVLPSCYAKNKDSGEWESLKITEGENLFENPFEMNLESVLHDSLLVDGGDPRHDFGKDLGCQLTVGKAGGGYMGNGDLSENIIWGDGVLGVVKSGSQMTGFKGNTRATTYDTAVVWEENPTGGNPTLVKVVKDYKLFAELERKVDASHKHLVDRFVQENLYVEDLGTLGRKANSAVDKNTEGEDDEEEKSMEDWVAQVDGERVEDRLLGEELKDCGV</sequence>
<evidence type="ECO:0000256" key="1">
    <source>
        <dbReference type="ARBA" id="ARBA00004609"/>
    </source>
</evidence>
<dbReference type="EMBL" id="CM000208">
    <property type="protein sequence ID" value="EAN78416.1"/>
    <property type="molecule type" value="Genomic_DNA"/>
</dbReference>
<keyword evidence="8" id="KW-0732">Signal</keyword>
<reference evidence="10 11" key="2">
    <citation type="journal article" date="2005" name="Science">
        <title>The genome of the African trypanosome Trypanosoma brucei.</title>
        <authorList>
            <person name="Berriman M."/>
            <person name="Ghedin E."/>
            <person name="Hertz-Fowler C."/>
            <person name="Blandin G."/>
            <person name="Renauld H."/>
            <person name="Bartholomeu D.C."/>
            <person name="Lennard N.J."/>
            <person name="Caler E."/>
            <person name="Hamlin N.E."/>
            <person name="Haas B."/>
            <person name="Bohme U."/>
            <person name="Hannick L."/>
            <person name="Aslett M.A."/>
            <person name="Shallom J."/>
            <person name="Marcello L."/>
            <person name="Hou L."/>
            <person name="Wickstead B."/>
            <person name="Alsmark U.C."/>
            <person name="Arrowsmith C."/>
            <person name="Atkin R.J."/>
            <person name="Barron A.J."/>
            <person name="Bringaud F."/>
            <person name="Brooks K."/>
            <person name="Carrington M."/>
            <person name="Cherevach I."/>
            <person name="Chillingworth T.J."/>
            <person name="Churcher C."/>
            <person name="Clark L.N."/>
            <person name="Corton C.H."/>
            <person name="Cronin A."/>
            <person name="Davies R.M."/>
            <person name="Doggett J."/>
            <person name="Djikeng A."/>
            <person name="Feldblyum T."/>
            <person name="Field M.C."/>
            <person name="Fraser A."/>
            <person name="Goodhead I."/>
            <person name="Hance Z."/>
            <person name="Harper D."/>
            <person name="Harris B.R."/>
            <person name="Hauser H."/>
            <person name="Hostetler J."/>
            <person name="Ivens A."/>
            <person name="Jagels K."/>
            <person name="Johnson D."/>
            <person name="Johnson J."/>
            <person name="Jones K."/>
            <person name="Kerhornou A.X."/>
            <person name="Koo H."/>
            <person name="Larke N."/>
            <person name="Landfear S."/>
            <person name="Larkin C."/>
            <person name="Leech V."/>
            <person name="Line A."/>
            <person name="Lord A."/>
            <person name="Macleod A."/>
            <person name="Mooney P.J."/>
            <person name="Moule S."/>
            <person name="Martin D.M."/>
            <person name="Morgan G.W."/>
            <person name="Mungall K."/>
            <person name="Norbertczak H."/>
            <person name="Ormond D."/>
            <person name="Pai G."/>
            <person name="Peacock C.S."/>
            <person name="Peterson J."/>
            <person name="Quail M.A."/>
            <person name="Rabbinowitsch E."/>
            <person name="Rajandream M.A."/>
            <person name="Reitter C."/>
            <person name="Salzberg S.L."/>
            <person name="Sanders M."/>
            <person name="Schobel S."/>
            <person name="Sharp S."/>
            <person name="Simmonds M."/>
            <person name="Simpson A.J."/>
            <person name="Tallon L."/>
            <person name="Turner C.M."/>
            <person name="Tait A."/>
            <person name="Tivey A.R."/>
            <person name="Van Aken S."/>
            <person name="Walker D."/>
            <person name="Wanless D."/>
            <person name="Wang S."/>
            <person name="White B."/>
            <person name="White O."/>
            <person name="Whitehead S."/>
            <person name="Woodward J."/>
            <person name="Wortman J."/>
            <person name="Adams M.D."/>
            <person name="Embley T.M."/>
            <person name="Gull K."/>
            <person name="Ullu E."/>
            <person name="Barry J.D."/>
            <person name="Fairlamb A.H."/>
            <person name="Opperdoes F."/>
            <person name="Barrell B.G."/>
            <person name="Donelson J.E."/>
            <person name="Hall N."/>
            <person name="Fraser C.M."/>
            <person name="Melville S.E."/>
            <person name="El-Sayed N.M."/>
        </authorList>
    </citation>
    <scope>NUCLEOTIDE SEQUENCE [LARGE SCALE GENOMIC DNA]</scope>
    <source>
        <strain evidence="10 11">927/4 GUTat10.1</strain>
    </source>
</reference>
<evidence type="ECO:0000256" key="7">
    <source>
        <dbReference type="SAM" id="MobiDB-lite"/>
    </source>
</evidence>
<dbReference type="Pfam" id="PF00913">
    <property type="entry name" value="Trypan_glycop"/>
    <property type="match status" value="1"/>
</dbReference>
<evidence type="ECO:0000256" key="8">
    <source>
        <dbReference type="SAM" id="SignalP"/>
    </source>
</evidence>
<dbReference type="Gene3D" id="3.90.150.10">
    <property type="entry name" value="Variant Surface Glycoprotein, subunit A domain 1"/>
    <property type="match status" value="1"/>
</dbReference>
<proteinExistence type="predicted"/>
<reference evidence="10 11" key="1">
    <citation type="journal article" date="2005" name="Science">
        <title>Comparative genomics of trypanosomatid parasitic protozoa.</title>
        <authorList>
            <person name="El-Sayed N.M."/>
            <person name="Myler P.J."/>
            <person name="Blandin G."/>
            <person name="Berriman M."/>
            <person name="Crabtree J."/>
            <person name="Aggarwal G."/>
            <person name="Caler E."/>
            <person name="Renauld H."/>
            <person name="Worthey E.A."/>
            <person name="Hertz-Fowler C."/>
            <person name="Ghedin E."/>
            <person name="Peacock C."/>
            <person name="Bartholomeu D.C."/>
            <person name="Haas B.J."/>
            <person name="Tran A.N."/>
            <person name="Wortman J.R."/>
            <person name="Alsmark U.C."/>
            <person name="Angiuoli S."/>
            <person name="Anupama A."/>
            <person name="Badger J."/>
            <person name="Bringaud F."/>
            <person name="Cadag E."/>
            <person name="Carlton J.M."/>
            <person name="Cerqueira G.C."/>
            <person name="Creasy T."/>
            <person name="Delcher A.L."/>
            <person name="Djikeng A."/>
            <person name="Embley T.M."/>
            <person name="Hauser C."/>
            <person name="Ivens A.C."/>
            <person name="Kummerfeld S.K."/>
            <person name="Pereira-Leal J.B."/>
            <person name="Nilsson D."/>
            <person name="Peterson J."/>
            <person name="Salzberg S.L."/>
            <person name="Shallom J."/>
            <person name="Silva J.C."/>
            <person name="Sundaram J."/>
            <person name="Westenberger S."/>
            <person name="White O."/>
            <person name="Melville S.E."/>
            <person name="Donelson J.E."/>
            <person name="Andersson B."/>
            <person name="Stuart K.D."/>
            <person name="Hall N."/>
        </authorList>
    </citation>
    <scope>NUCLEOTIDE SEQUENCE [LARGE SCALE GENOMIC DNA]</scope>
    <source>
        <strain evidence="10 11">927/4 GUTat10.1</strain>
    </source>
</reference>
<dbReference type="InParanoid" id="Q389V4"/>
<keyword evidence="3" id="KW-0336">GPI-anchor</keyword>
<evidence type="ECO:0000313" key="11">
    <source>
        <dbReference type="Proteomes" id="UP000008524"/>
    </source>
</evidence>
<evidence type="ECO:0000256" key="4">
    <source>
        <dbReference type="ARBA" id="ARBA00023136"/>
    </source>
</evidence>
<feature type="signal peptide" evidence="8">
    <location>
        <begin position="1"/>
        <end position="22"/>
    </location>
</feature>
<evidence type="ECO:0000256" key="3">
    <source>
        <dbReference type="ARBA" id="ARBA00022622"/>
    </source>
</evidence>
<protein>
    <submittedName>
        <fullName evidence="10">Procyclin-associated gene 1 (PAG1) polypeptide, putative</fullName>
    </submittedName>
</protein>
<feature type="domain" description="Trypanosome variant surface glycoprotein A-type N-terminal" evidence="9">
    <location>
        <begin position="8"/>
        <end position="144"/>
    </location>
</feature>
<dbReference type="GO" id="GO:0042783">
    <property type="term" value="P:symbiont-mediated evasion of host immune response"/>
    <property type="evidence" value="ECO:0007669"/>
    <property type="project" value="InterPro"/>
</dbReference>
<dbReference type="GO" id="GO:0005886">
    <property type="term" value="C:plasma membrane"/>
    <property type="evidence" value="ECO:0007669"/>
    <property type="project" value="UniProtKB-SubCell"/>
</dbReference>
<keyword evidence="4" id="KW-0472">Membrane</keyword>
<dbReference type="Proteomes" id="UP000008524">
    <property type="component" value="Chromosome 10"/>
</dbReference>
<evidence type="ECO:0000313" key="10">
    <source>
        <dbReference type="EMBL" id="EAN78416.1"/>
    </source>
</evidence>
<evidence type="ECO:0000256" key="6">
    <source>
        <dbReference type="ARBA" id="ARBA00023288"/>
    </source>
</evidence>
<keyword evidence="11" id="KW-1185">Reference proteome</keyword>
<keyword evidence="6" id="KW-0449">Lipoprotein</keyword>
<dbReference type="RefSeq" id="XP_823244.1">
    <property type="nucleotide sequence ID" value="XM_818151.1"/>
</dbReference>
<feature type="region of interest" description="Disordered" evidence="7">
    <location>
        <begin position="326"/>
        <end position="348"/>
    </location>
</feature>
<dbReference type="SUPFAM" id="SSF58087">
    <property type="entry name" value="Variant surface glycoprotein (N-terminal domain)"/>
    <property type="match status" value="1"/>
</dbReference>
<accession>Q389V4</accession>
<organism evidence="10 11">
    <name type="scientific">Trypanosoma brucei brucei (strain 927/4 GUTat10.1)</name>
    <dbReference type="NCBI Taxonomy" id="185431"/>
    <lineage>
        <taxon>Eukaryota</taxon>
        <taxon>Discoba</taxon>
        <taxon>Euglenozoa</taxon>
        <taxon>Kinetoplastea</taxon>
        <taxon>Metakinetoplastina</taxon>
        <taxon>Trypanosomatida</taxon>
        <taxon>Trypanosomatidae</taxon>
        <taxon>Trypanosoma</taxon>
    </lineage>
</organism>
<evidence type="ECO:0000259" key="9">
    <source>
        <dbReference type="Pfam" id="PF00913"/>
    </source>
</evidence>
<dbReference type="GeneID" id="3661532"/>
<dbReference type="GO" id="GO:0005737">
    <property type="term" value="C:cytoplasm"/>
    <property type="evidence" value="ECO:0006056"/>
    <property type="project" value="Others"/>
</dbReference>
<name>Q389V4_TRYB2</name>
<evidence type="ECO:0000256" key="5">
    <source>
        <dbReference type="ARBA" id="ARBA00023180"/>
    </source>
</evidence>
<dbReference type="AlphaFoldDB" id="Q389V4"/>
<dbReference type="PROSITE" id="PS51257">
    <property type="entry name" value="PROKAR_LIPOPROTEIN"/>
    <property type="match status" value="1"/>
</dbReference>
<comment type="subcellular location">
    <subcellularLocation>
        <location evidence="1">Cell membrane</location>
        <topology evidence="1">Lipid-anchor</topology>
        <topology evidence="1">GPI-anchor</topology>
    </subcellularLocation>
</comment>
<dbReference type="KEGG" id="tbr:Tb10.6k15.0050"/>
<dbReference type="InterPro" id="IPR001812">
    <property type="entry name" value="Trypano_VSG_A_N_dom"/>
</dbReference>
<dbReference type="GO" id="GO:0098552">
    <property type="term" value="C:side of membrane"/>
    <property type="evidence" value="ECO:0007669"/>
    <property type="project" value="UniProtKB-KW"/>
</dbReference>
<feature type="chain" id="PRO_5004221896" evidence="8">
    <location>
        <begin position="23"/>
        <end position="370"/>
    </location>
</feature>
<keyword evidence="2" id="KW-1003">Cell membrane</keyword>
<dbReference type="OMA" id="CHHADAG"/>
<gene>
    <name evidence="10" type="ORF">Tb10.6k15.0050</name>
</gene>